<dbReference type="PANTHER" id="PTHR43695:SF1">
    <property type="entry name" value="RHAMNOGALACTURONAN ACETYLESTERASE"/>
    <property type="match status" value="1"/>
</dbReference>
<sequence>MVKSYIPLLASFSSSAIAATLYLAGDSTMARSSNPNMQVQALTAFKGWGEYLQYSMSIPVVNNAIGGRSARSFTREGRFDSIAKNVKSGDYVVIEFGHNDGGSLSNDNGRTDCPGTGNETCKTTYNGVQETVLTFPAYLQNAAKTYKSKGATVIISSQTPNNPWEGGKFTYGPNRFVTMAQLAAANAQTDYVDHGQYTANIFQTKGLATVSGYFPTDHTHTNGAGADAVAKAFVKGILCGNSSLKSFVKNSTESVEGACIGGGRKV</sequence>
<organism evidence="4 5">
    <name type="scientific">Patellaria atrata CBS 101060</name>
    <dbReference type="NCBI Taxonomy" id="1346257"/>
    <lineage>
        <taxon>Eukaryota</taxon>
        <taxon>Fungi</taxon>
        <taxon>Dikarya</taxon>
        <taxon>Ascomycota</taxon>
        <taxon>Pezizomycotina</taxon>
        <taxon>Dothideomycetes</taxon>
        <taxon>Dothideomycetes incertae sedis</taxon>
        <taxon>Patellariales</taxon>
        <taxon>Patellariaceae</taxon>
        <taxon>Patellaria</taxon>
    </lineage>
</organism>
<dbReference type="AlphaFoldDB" id="A0A9P4S427"/>
<keyword evidence="3" id="KW-0732">Signal</keyword>
<keyword evidence="2" id="KW-0378">Hydrolase</keyword>
<dbReference type="Pfam" id="PF00657">
    <property type="entry name" value="Lipase_GDSL"/>
    <property type="match status" value="1"/>
</dbReference>
<protein>
    <submittedName>
        <fullName evidence="4">Carbohydrate esterase family 12 protein</fullName>
    </submittedName>
</protein>
<dbReference type="Proteomes" id="UP000799429">
    <property type="component" value="Unassembled WGS sequence"/>
</dbReference>
<reference evidence="4" key="1">
    <citation type="journal article" date="2020" name="Stud. Mycol.">
        <title>101 Dothideomycetes genomes: a test case for predicting lifestyles and emergence of pathogens.</title>
        <authorList>
            <person name="Haridas S."/>
            <person name="Albert R."/>
            <person name="Binder M."/>
            <person name="Bloem J."/>
            <person name="Labutti K."/>
            <person name="Salamov A."/>
            <person name="Andreopoulos B."/>
            <person name="Baker S."/>
            <person name="Barry K."/>
            <person name="Bills G."/>
            <person name="Bluhm B."/>
            <person name="Cannon C."/>
            <person name="Castanera R."/>
            <person name="Culley D."/>
            <person name="Daum C."/>
            <person name="Ezra D."/>
            <person name="Gonzalez J."/>
            <person name="Henrissat B."/>
            <person name="Kuo A."/>
            <person name="Liang C."/>
            <person name="Lipzen A."/>
            <person name="Lutzoni F."/>
            <person name="Magnuson J."/>
            <person name="Mondo S."/>
            <person name="Nolan M."/>
            <person name="Ohm R."/>
            <person name="Pangilinan J."/>
            <person name="Park H.-J."/>
            <person name="Ramirez L."/>
            <person name="Alfaro M."/>
            <person name="Sun H."/>
            <person name="Tritt A."/>
            <person name="Yoshinaga Y."/>
            <person name="Zwiers L.-H."/>
            <person name="Turgeon B."/>
            <person name="Goodwin S."/>
            <person name="Spatafora J."/>
            <person name="Crous P."/>
            <person name="Grigoriev I."/>
        </authorList>
    </citation>
    <scope>NUCLEOTIDE SEQUENCE</scope>
    <source>
        <strain evidence="4">CBS 101060</strain>
    </source>
</reference>
<accession>A0A9P4S427</accession>
<dbReference type="SUPFAM" id="SSF52266">
    <property type="entry name" value="SGNH hydrolase"/>
    <property type="match status" value="1"/>
</dbReference>
<dbReference type="Gene3D" id="3.40.50.1110">
    <property type="entry name" value="SGNH hydrolase"/>
    <property type="match status" value="1"/>
</dbReference>
<dbReference type="InterPro" id="IPR037459">
    <property type="entry name" value="RhgT-like"/>
</dbReference>
<feature type="signal peptide" evidence="3">
    <location>
        <begin position="1"/>
        <end position="18"/>
    </location>
</feature>
<comment type="similarity">
    <text evidence="1">Belongs to the 'GDSL' lipolytic enzyme family.</text>
</comment>
<evidence type="ECO:0000256" key="3">
    <source>
        <dbReference type="SAM" id="SignalP"/>
    </source>
</evidence>
<gene>
    <name evidence="4" type="ORF">M501DRAFT_982146</name>
</gene>
<name>A0A9P4S427_9PEZI</name>
<evidence type="ECO:0000313" key="4">
    <source>
        <dbReference type="EMBL" id="KAF2835375.1"/>
    </source>
</evidence>
<dbReference type="EMBL" id="MU006109">
    <property type="protein sequence ID" value="KAF2835375.1"/>
    <property type="molecule type" value="Genomic_DNA"/>
</dbReference>
<keyword evidence="5" id="KW-1185">Reference proteome</keyword>
<dbReference type="OrthoDB" id="2141316at2759"/>
<dbReference type="InterPro" id="IPR036514">
    <property type="entry name" value="SGNH_hydro_sf"/>
</dbReference>
<dbReference type="InterPro" id="IPR001087">
    <property type="entry name" value="GDSL"/>
</dbReference>
<dbReference type="PANTHER" id="PTHR43695">
    <property type="entry name" value="PUTATIVE (AFU_ORTHOLOGUE AFUA_2G17250)-RELATED"/>
    <property type="match status" value="1"/>
</dbReference>
<evidence type="ECO:0000256" key="1">
    <source>
        <dbReference type="ARBA" id="ARBA00008668"/>
    </source>
</evidence>
<comment type="caution">
    <text evidence="4">The sequence shown here is derived from an EMBL/GenBank/DDBJ whole genome shotgun (WGS) entry which is preliminary data.</text>
</comment>
<dbReference type="GO" id="GO:0016788">
    <property type="term" value="F:hydrolase activity, acting on ester bonds"/>
    <property type="evidence" value="ECO:0007669"/>
    <property type="project" value="InterPro"/>
</dbReference>
<evidence type="ECO:0000313" key="5">
    <source>
        <dbReference type="Proteomes" id="UP000799429"/>
    </source>
</evidence>
<evidence type="ECO:0000256" key="2">
    <source>
        <dbReference type="ARBA" id="ARBA00022801"/>
    </source>
</evidence>
<feature type="chain" id="PRO_5040466768" evidence="3">
    <location>
        <begin position="19"/>
        <end position="266"/>
    </location>
</feature>
<proteinExistence type="inferred from homology"/>